<name>A0A183VFA7_TOXCA</name>
<evidence type="ECO:0000313" key="2">
    <source>
        <dbReference type="Proteomes" id="UP000050794"/>
    </source>
</evidence>
<dbReference type="WBParaSite" id="TCNE_0001943101-mRNA-1">
    <property type="protein sequence ID" value="TCNE_0001943101-mRNA-1"/>
    <property type="gene ID" value="TCNE_0001943101"/>
</dbReference>
<proteinExistence type="predicted"/>
<keyword evidence="2" id="KW-1185">Reference proteome</keyword>
<gene>
    <name evidence="1" type="ORF">TCNE_LOCUS19427</name>
</gene>
<sequence length="83" mass="9468">MESFLCNMILSRAIPDARIHRPSRIVNMQARKANIEQLDQWASSVRKLTGILNKVIDSLVPLLFTGKKPRKLLHEYVNVLVGD</sequence>
<evidence type="ECO:0000313" key="1">
    <source>
        <dbReference type="EMBL" id="VDM50748.1"/>
    </source>
</evidence>
<dbReference type="EMBL" id="UYWY01026890">
    <property type="protein sequence ID" value="VDM50748.1"/>
    <property type="molecule type" value="Genomic_DNA"/>
</dbReference>
<dbReference type="AlphaFoldDB" id="A0A183VFA7"/>
<reference evidence="3" key="1">
    <citation type="submission" date="2016-06" db="UniProtKB">
        <authorList>
            <consortium name="WormBaseParasite"/>
        </authorList>
    </citation>
    <scope>IDENTIFICATION</scope>
</reference>
<reference evidence="1 2" key="2">
    <citation type="submission" date="2018-11" db="EMBL/GenBank/DDBJ databases">
        <authorList>
            <consortium name="Pathogen Informatics"/>
        </authorList>
    </citation>
    <scope>NUCLEOTIDE SEQUENCE [LARGE SCALE GENOMIC DNA]</scope>
</reference>
<evidence type="ECO:0000313" key="3">
    <source>
        <dbReference type="WBParaSite" id="TCNE_0001943101-mRNA-1"/>
    </source>
</evidence>
<accession>A0A183VFA7</accession>
<dbReference type="Proteomes" id="UP000050794">
    <property type="component" value="Unassembled WGS sequence"/>
</dbReference>
<protein>
    <submittedName>
        <fullName evidence="1 3">Uncharacterized protein</fullName>
    </submittedName>
</protein>
<organism evidence="2 3">
    <name type="scientific">Toxocara canis</name>
    <name type="common">Canine roundworm</name>
    <dbReference type="NCBI Taxonomy" id="6265"/>
    <lineage>
        <taxon>Eukaryota</taxon>
        <taxon>Metazoa</taxon>
        <taxon>Ecdysozoa</taxon>
        <taxon>Nematoda</taxon>
        <taxon>Chromadorea</taxon>
        <taxon>Rhabditida</taxon>
        <taxon>Spirurina</taxon>
        <taxon>Ascaridomorpha</taxon>
        <taxon>Ascaridoidea</taxon>
        <taxon>Toxocaridae</taxon>
        <taxon>Toxocara</taxon>
    </lineage>
</organism>